<dbReference type="Proteomes" id="UP000027442">
    <property type="component" value="Unassembled WGS sequence"/>
</dbReference>
<evidence type="ECO:0000313" key="2">
    <source>
        <dbReference type="Proteomes" id="UP000027442"/>
    </source>
</evidence>
<protein>
    <submittedName>
        <fullName evidence="1">Uncharacterized protein</fullName>
    </submittedName>
</protein>
<dbReference type="Pfam" id="PF13551">
    <property type="entry name" value="HTH_29"/>
    <property type="match status" value="1"/>
</dbReference>
<sequence length="83" mass="9601">MNLCIIKLHLSIEELETLRWFQHNKEFEPYWAQITCMLMLAHGHDAKTISYGLGISLSSVYNYAEAYKSGGISKLTDKHYKGY</sequence>
<name>A0A069QCT0_HOYLO</name>
<dbReference type="AlphaFoldDB" id="A0A069QCT0"/>
<dbReference type="EMBL" id="JNGW01000149">
    <property type="protein sequence ID" value="KDR50673.1"/>
    <property type="molecule type" value="Genomic_DNA"/>
</dbReference>
<organism evidence="1 2">
    <name type="scientific">Hoylesella loescheii DSM 19665 = JCM 12249 = ATCC 15930</name>
    <dbReference type="NCBI Taxonomy" id="1122985"/>
    <lineage>
        <taxon>Bacteria</taxon>
        <taxon>Pseudomonadati</taxon>
        <taxon>Bacteroidota</taxon>
        <taxon>Bacteroidia</taxon>
        <taxon>Bacteroidales</taxon>
        <taxon>Prevotellaceae</taxon>
        <taxon>Hoylesella</taxon>
    </lineage>
</organism>
<dbReference type="PATRIC" id="fig|1122985.7.peg.3399"/>
<reference evidence="1 2" key="1">
    <citation type="submission" date="2013-08" db="EMBL/GenBank/DDBJ databases">
        <authorList>
            <person name="Weinstock G."/>
            <person name="Sodergren E."/>
            <person name="Wylie T."/>
            <person name="Fulton L."/>
            <person name="Fulton R."/>
            <person name="Fronick C."/>
            <person name="O'Laughlin M."/>
            <person name="Godfrey J."/>
            <person name="Miner T."/>
            <person name="Herter B."/>
            <person name="Appelbaum E."/>
            <person name="Cordes M."/>
            <person name="Lek S."/>
            <person name="Wollam A."/>
            <person name="Pepin K.H."/>
            <person name="Palsikar V.B."/>
            <person name="Mitreva M."/>
            <person name="Wilson R.K."/>
        </authorList>
    </citation>
    <scope>NUCLEOTIDE SEQUENCE [LARGE SCALE GENOMIC DNA]</scope>
    <source>
        <strain evidence="1 2">ATCC 15930</strain>
    </source>
</reference>
<accession>A0A069QCT0</accession>
<gene>
    <name evidence="1" type="ORF">HMPREF1991_03281</name>
</gene>
<evidence type="ECO:0000313" key="1">
    <source>
        <dbReference type="EMBL" id="KDR50673.1"/>
    </source>
</evidence>
<keyword evidence="2" id="KW-1185">Reference proteome</keyword>
<dbReference type="HOGENOM" id="CLU_2684801_0_0_10"/>
<comment type="caution">
    <text evidence="1">The sequence shown here is derived from an EMBL/GenBank/DDBJ whole genome shotgun (WGS) entry which is preliminary data.</text>
</comment>
<dbReference type="RefSeq" id="WP_018968291.1">
    <property type="nucleotide sequence ID" value="NZ_KB899224.1"/>
</dbReference>
<proteinExistence type="predicted"/>